<dbReference type="OrthoDB" id="357294at2"/>
<gene>
    <name evidence="1" type="ORF">DYY88_22115</name>
</gene>
<comment type="caution">
    <text evidence="1">The sequence shown here is derived from an EMBL/GenBank/DDBJ whole genome shotgun (WGS) entry which is preliminary data.</text>
</comment>
<dbReference type="RefSeq" id="WP_072041376.1">
    <property type="nucleotide sequence ID" value="NZ_QVFV01000010.1"/>
</dbReference>
<evidence type="ECO:0000313" key="2">
    <source>
        <dbReference type="Proteomes" id="UP000292459"/>
    </source>
</evidence>
<dbReference type="PANTHER" id="PTHR40590:SF1">
    <property type="entry name" value="CYTOPLASMIC PROTEIN"/>
    <property type="match status" value="1"/>
</dbReference>
<organism evidence="1 2">
    <name type="scientific">Leptolyngbya iicbica LK</name>
    <dbReference type="NCBI Taxonomy" id="2294035"/>
    <lineage>
        <taxon>Bacteria</taxon>
        <taxon>Bacillati</taxon>
        <taxon>Cyanobacteriota</taxon>
        <taxon>Cyanophyceae</taxon>
        <taxon>Leptolyngbyales</taxon>
        <taxon>Leptolyngbyaceae</taxon>
        <taxon>Leptolyngbya group</taxon>
        <taxon>Leptolyngbya</taxon>
        <taxon>Leptolyngbya iicbica</taxon>
    </lineage>
</organism>
<accession>A0A4Q7E213</accession>
<dbReference type="CDD" id="cd14789">
    <property type="entry name" value="Tiki"/>
    <property type="match status" value="1"/>
</dbReference>
<proteinExistence type="predicted"/>
<dbReference type="AlphaFoldDB" id="A0A4Q7E213"/>
<dbReference type="Proteomes" id="UP000292459">
    <property type="component" value="Unassembled WGS sequence"/>
</dbReference>
<keyword evidence="2" id="KW-1185">Reference proteome</keyword>
<dbReference type="InterPro" id="IPR002816">
    <property type="entry name" value="TraB/PrgY/GumN_fam"/>
</dbReference>
<dbReference type="InterPro" id="IPR047111">
    <property type="entry name" value="YbaP-like"/>
</dbReference>
<protein>
    <submittedName>
        <fullName evidence="1">TraB/GumN family protein</fullName>
    </submittedName>
</protein>
<sequence>MTKVWHRYHQSLPWLLGLGLLSGLAIAPRPNPVVVIAADPAIATLEPMTALEPTAETDEQFLWQIETPTNTVYLLGSIHFLDADSYPLPEVMQAAFSDAEKLVLEADVGPGTEAEVAALLWEAALPEPGESLTDVLDVETYGLAAQRVNELGLSIQMFEPFEPWFLAVSLTAFELISLGFTPEYGVDQHFYQQAQANGKPILFLETAEQQFDLFEQLSIAEQRLFTEQTLAELDLFEDSFNEIVGAWETGDRDHMAEILLTSFADYPEMQAIFLSDRNRDWVNQILPWLESDEDYLIVVGALHLVGPDNVLDLLAAAGYEAEQL</sequence>
<name>A0A4Q7E213_9CYAN</name>
<dbReference type="EMBL" id="QVFV01000010">
    <property type="protein sequence ID" value="RZM75016.1"/>
    <property type="molecule type" value="Genomic_DNA"/>
</dbReference>
<dbReference type="PANTHER" id="PTHR40590">
    <property type="entry name" value="CYTOPLASMIC PROTEIN-RELATED"/>
    <property type="match status" value="1"/>
</dbReference>
<reference evidence="1 2" key="1">
    <citation type="submission" date="2018-11" db="EMBL/GenBank/DDBJ databases">
        <title>Whole genome sequencing of an environmental sample.</title>
        <authorList>
            <person name="Sarangi A.N."/>
            <person name="Singh D."/>
            <person name="Tripathy S."/>
        </authorList>
    </citation>
    <scope>NUCLEOTIDE SEQUENCE [LARGE SCALE GENOMIC DNA]</scope>
    <source>
        <strain evidence="1 2">Lakshadweep</strain>
    </source>
</reference>
<dbReference type="Pfam" id="PF01963">
    <property type="entry name" value="TraB_PrgY_gumN"/>
    <property type="match status" value="1"/>
</dbReference>
<evidence type="ECO:0000313" key="1">
    <source>
        <dbReference type="EMBL" id="RZM75016.1"/>
    </source>
</evidence>